<dbReference type="EMBL" id="KV453974">
    <property type="protein sequence ID" value="ODV70593.1"/>
    <property type="molecule type" value="Genomic_DNA"/>
</dbReference>
<sequence>MSCGPPKMVDEIRKLVGQTFEKSYQRVDLFEELQSSQLPDLLKIRDDCSELRTAL</sequence>
<proteinExistence type="predicted"/>
<dbReference type="RefSeq" id="XP_020067632.1">
    <property type="nucleotide sequence ID" value="XM_020216751.1"/>
</dbReference>
<dbReference type="AlphaFoldDB" id="A0A1E4RTJ6"/>
<accession>A0A1E4RTJ6</accession>
<name>A0A1E4RTJ6_CYBJN</name>
<dbReference type="Proteomes" id="UP000094389">
    <property type="component" value="Unassembled WGS sequence"/>
</dbReference>
<protein>
    <submittedName>
        <fullName evidence="1">Uncharacterized protein</fullName>
    </submittedName>
</protein>
<evidence type="ECO:0000313" key="2">
    <source>
        <dbReference type="Proteomes" id="UP000094389"/>
    </source>
</evidence>
<reference evidence="1 2" key="1">
    <citation type="journal article" date="2016" name="Proc. Natl. Acad. Sci. U.S.A.">
        <title>Comparative genomics of biotechnologically important yeasts.</title>
        <authorList>
            <person name="Riley R."/>
            <person name="Haridas S."/>
            <person name="Wolfe K.H."/>
            <person name="Lopes M.R."/>
            <person name="Hittinger C.T."/>
            <person name="Goeker M."/>
            <person name="Salamov A.A."/>
            <person name="Wisecaver J.H."/>
            <person name="Long T.M."/>
            <person name="Calvey C.H."/>
            <person name="Aerts A.L."/>
            <person name="Barry K.W."/>
            <person name="Choi C."/>
            <person name="Clum A."/>
            <person name="Coughlan A.Y."/>
            <person name="Deshpande S."/>
            <person name="Douglass A.P."/>
            <person name="Hanson S.J."/>
            <person name="Klenk H.-P."/>
            <person name="LaButti K.M."/>
            <person name="Lapidus A."/>
            <person name="Lindquist E.A."/>
            <person name="Lipzen A.M."/>
            <person name="Meier-Kolthoff J.P."/>
            <person name="Ohm R.A."/>
            <person name="Otillar R.P."/>
            <person name="Pangilinan J.L."/>
            <person name="Peng Y."/>
            <person name="Rokas A."/>
            <person name="Rosa C.A."/>
            <person name="Scheuner C."/>
            <person name="Sibirny A.A."/>
            <person name="Slot J.C."/>
            <person name="Stielow J.B."/>
            <person name="Sun H."/>
            <person name="Kurtzman C.P."/>
            <person name="Blackwell M."/>
            <person name="Grigoriev I.V."/>
            <person name="Jeffries T.W."/>
        </authorList>
    </citation>
    <scope>NUCLEOTIDE SEQUENCE [LARGE SCALE GENOMIC DNA]</scope>
    <source>
        <strain evidence="2">ATCC 18201 / CBS 1600 / BCRC 20928 / JCM 3617 / NBRC 0987 / NRRL Y-1542</strain>
    </source>
</reference>
<gene>
    <name evidence="1" type="ORF">CYBJADRAFT_175932</name>
</gene>
<organism evidence="1 2">
    <name type="scientific">Cyberlindnera jadinii (strain ATCC 18201 / CBS 1600 / BCRC 20928 / JCM 3617 / NBRC 0987 / NRRL Y-1542)</name>
    <name type="common">Torula yeast</name>
    <name type="synonym">Candida utilis</name>
    <dbReference type="NCBI Taxonomy" id="983966"/>
    <lineage>
        <taxon>Eukaryota</taxon>
        <taxon>Fungi</taxon>
        <taxon>Dikarya</taxon>
        <taxon>Ascomycota</taxon>
        <taxon>Saccharomycotina</taxon>
        <taxon>Saccharomycetes</taxon>
        <taxon>Phaffomycetales</taxon>
        <taxon>Phaffomycetaceae</taxon>
        <taxon>Cyberlindnera</taxon>
    </lineage>
</organism>
<evidence type="ECO:0000313" key="1">
    <source>
        <dbReference type="EMBL" id="ODV70593.1"/>
    </source>
</evidence>
<dbReference type="OrthoDB" id="167398at2759"/>
<keyword evidence="2" id="KW-1185">Reference proteome</keyword>
<dbReference type="GeneID" id="30991147"/>